<keyword evidence="2" id="KW-0805">Transcription regulation</keyword>
<dbReference type="PANTHER" id="PTHR45881">
    <property type="entry name" value="CHECKPOINT SUPPRESSOR 1-LIKE, ISOFORM A-RELATED"/>
    <property type="match status" value="1"/>
</dbReference>
<evidence type="ECO:0000256" key="5">
    <source>
        <dbReference type="ARBA" id="ARBA00023242"/>
    </source>
</evidence>
<evidence type="ECO:0000313" key="10">
    <source>
        <dbReference type="Proteomes" id="UP000226031"/>
    </source>
</evidence>
<evidence type="ECO:0000313" key="9">
    <source>
        <dbReference type="EMBL" id="PGH35868.1"/>
    </source>
</evidence>
<dbReference type="EMBL" id="PDND01000015">
    <property type="protein sequence ID" value="PGH35868.1"/>
    <property type="molecule type" value="Genomic_DNA"/>
</dbReference>
<dbReference type="Proteomes" id="UP000226031">
    <property type="component" value="Unassembled WGS sequence"/>
</dbReference>
<name>A0A2B7ZRP8_9EURO</name>
<evidence type="ECO:0000256" key="7">
    <source>
        <dbReference type="SAM" id="MobiDB-lite"/>
    </source>
</evidence>
<sequence length="470" mass="52124">MKDGGAHHHFQPRNPRSRYLTLESAPVYGTPPLEQSLSFADTIPPRHIFDSSSCSNSISNFYDLSNLDLNFPQHPKPVQNPSLLPQHLCQFAMDPSFIPISNCSNYTSQFDTGSYGLWLGDNTAESLLTASRFGQNNAAAGGENFSHSESYPEPPPAHGENISTSTLQFHGEQQTPSSQHFPFSNARELSMERLSSNLGSTGFPLSPENSTASTPSEESNNLQFSPDSMTAFVVNNLSDGETDDEKSDEPYSKLIWRALQSVPDNKMALKEIYEWFEKNTIKARNSNSKGWQNSIRHNLSMNAAFEGVKDTPSSDGTPRKTANVWVLTKEALQNGVQSTTRYRKPGTHKKSPKSEHPAPQRQRSGAKGGKAAKKTAKTRRVKQEPQKEVTANRNAAFYNYQPRDDNTAIPSFDFLPQAFSGHTNGFAPDSYGLENVIGTHPDSDLHDNSLFPDPLFSESSKFSPHFDNMR</sequence>
<evidence type="ECO:0000256" key="4">
    <source>
        <dbReference type="ARBA" id="ARBA00023163"/>
    </source>
</evidence>
<keyword evidence="4" id="KW-0804">Transcription</keyword>
<feature type="region of interest" description="Disordered" evidence="7">
    <location>
        <begin position="139"/>
        <end position="163"/>
    </location>
</feature>
<protein>
    <recommendedName>
        <fullName evidence="8">Fork-head domain-containing protein</fullName>
    </recommendedName>
</protein>
<feature type="compositionally biased region" description="Polar residues" evidence="7">
    <location>
        <begin position="207"/>
        <end position="224"/>
    </location>
</feature>
<dbReference type="PANTHER" id="PTHR45881:SF5">
    <property type="entry name" value="FORK-HEAD DOMAIN-CONTAINING PROTEIN"/>
    <property type="match status" value="1"/>
</dbReference>
<dbReference type="GO" id="GO:0005634">
    <property type="term" value="C:nucleus"/>
    <property type="evidence" value="ECO:0007669"/>
    <property type="project" value="UniProtKB-SubCell"/>
</dbReference>
<organism evidence="9 10">
    <name type="scientific">[Emmonsia] crescens</name>
    <dbReference type="NCBI Taxonomy" id="73230"/>
    <lineage>
        <taxon>Eukaryota</taxon>
        <taxon>Fungi</taxon>
        <taxon>Dikarya</taxon>
        <taxon>Ascomycota</taxon>
        <taxon>Pezizomycotina</taxon>
        <taxon>Eurotiomycetes</taxon>
        <taxon>Eurotiomycetidae</taxon>
        <taxon>Onygenales</taxon>
        <taxon>Ajellomycetaceae</taxon>
        <taxon>Emergomyces</taxon>
    </lineage>
</organism>
<keyword evidence="5 6" id="KW-0539">Nucleus</keyword>
<evidence type="ECO:0000256" key="3">
    <source>
        <dbReference type="ARBA" id="ARBA00023125"/>
    </source>
</evidence>
<dbReference type="VEuPathDB" id="FungiDB:EMCG_00623"/>
<evidence type="ECO:0000256" key="1">
    <source>
        <dbReference type="ARBA" id="ARBA00004123"/>
    </source>
</evidence>
<proteinExistence type="predicted"/>
<dbReference type="AlphaFoldDB" id="A0A2B7ZRP8"/>
<dbReference type="InterPro" id="IPR036390">
    <property type="entry name" value="WH_DNA-bd_sf"/>
</dbReference>
<accession>A0A2B7ZRP8</accession>
<evidence type="ECO:0000256" key="6">
    <source>
        <dbReference type="PROSITE-ProRule" id="PRU00089"/>
    </source>
</evidence>
<dbReference type="PROSITE" id="PS00658">
    <property type="entry name" value="FORK_HEAD_2"/>
    <property type="match status" value="1"/>
</dbReference>
<feature type="region of interest" description="Disordered" evidence="7">
    <location>
        <begin position="196"/>
        <end position="224"/>
    </location>
</feature>
<comment type="subcellular location">
    <subcellularLocation>
        <location evidence="1 6">Nucleus</location>
    </subcellularLocation>
</comment>
<comment type="caution">
    <text evidence="9">The sequence shown here is derived from an EMBL/GenBank/DDBJ whole genome shotgun (WGS) entry which is preliminary data.</text>
</comment>
<feature type="DNA-binding region" description="Fork-head" evidence="6">
    <location>
        <begin position="246"/>
        <end position="346"/>
    </location>
</feature>
<keyword evidence="10" id="KW-1185">Reference proteome</keyword>
<dbReference type="STRING" id="73230.A0A2B7ZRP8"/>
<dbReference type="Pfam" id="PF00250">
    <property type="entry name" value="Forkhead"/>
    <property type="match status" value="1"/>
</dbReference>
<dbReference type="Gene3D" id="1.10.10.10">
    <property type="entry name" value="Winged helix-like DNA-binding domain superfamily/Winged helix DNA-binding domain"/>
    <property type="match status" value="1"/>
</dbReference>
<dbReference type="GO" id="GO:0000978">
    <property type="term" value="F:RNA polymerase II cis-regulatory region sequence-specific DNA binding"/>
    <property type="evidence" value="ECO:0007669"/>
    <property type="project" value="TreeGrafter"/>
</dbReference>
<keyword evidence="3 6" id="KW-0238">DNA-binding</keyword>
<evidence type="ECO:0000256" key="2">
    <source>
        <dbReference type="ARBA" id="ARBA00023015"/>
    </source>
</evidence>
<feature type="domain" description="Fork-head" evidence="8">
    <location>
        <begin position="246"/>
        <end position="346"/>
    </location>
</feature>
<dbReference type="PROSITE" id="PS50039">
    <property type="entry name" value="FORK_HEAD_3"/>
    <property type="match status" value="1"/>
</dbReference>
<dbReference type="InterPro" id="IPR001766">
    <property type="entry name" value="Fork_head_dom"/>
</dbReference>
<dbReference type="GO" id="GO:0000981">
    <property type="term" value="F:DNA-binding transcription factor activity, RNA polymerase II-specific"/>
    <property type="evidence" value="ECO:0007669"/>
    <property type="project" value="TreeGrafter"/>
</dbReference>
<feature type="region of interest" description="Disordered" evidence="7">
    <location>
        <begin position="335"/>
        <end position="388"/>
    </location>
</feature>
<dbReference type="SMART" id="SM00339">
    <property type="entry name" value="FH"/>
    <property type="match status" value="1"/>
</dbReference>
<dbReference type="PRINTS" id="PR00053">
    <property type="entry name" value="FORKHEAD"/>
</dbReference>
<reference evidence="9 10" key="1">
    <citation type="submission" date="2017-10" db="EMBL/GenBank/DDBJ databases">
        <title>Comparative genomics in systemic dimorphic fungi from Ajellomycetaceae.</title>
        <authorList>
            <person name="Munoz J.F."/>
            <person name="Mcewen J.G."/>
            <person name="Clay O.K."/>
            <person name="Cuomo C.A."/>
        </authorList>
    </citation>
    <scope>NUCLEOTIDE SEQUENCE [LARGE SCALE GENOMIC DNA]</scope>
    <source>
        <strain evidence="9 10">UAMH4076</strain>
    </source>
</reference>
<dbReference type="InterPro" id="IPR036388">
    <property type="entry name" value="WH-like_DNA-bd_sf"/>
</dbReference>
<feature type="compositionally biased region" description="Basic residues" evidence="7">
    <location>
        <begin position="341"/>
        <end position="351"/>
    </location>
</feature>
<dbReference type="SUPFAM" id="SSF46785">
    <property type="entry name" value="Winged helix' DNA-binding domain"/>
    <property type="match status" value="1"/>
</dbReference>
<gene>
    <name evidence="9" type="ORF">GX50_01326</name>
</gene>
<evidence type="ECO:0000259" key="8">
    <source>
        <dbReference type="PROSITE" id="PS50039"/>
    </source>
</evidence>
<feature type="compositionally biased region" description="Basic residues" evidence="7">
    <location>
        <begin position="370"/>
        <end position="380"/>
    </location>
</feature>
<dbReference type="InterPro" id="IPR030456">
    <property type="entry name" value="TF_fork_head_CS_2"/>
</dbReference>